<evidence type="ECO:0000256" key="7">
    <source>
        <dbReference type="ARBA" id="ARBA00022516"/>
    </source>
</evidence>
<evidence type="ECO:0000313" key="14">
    <source>
        <dbReference type="Proteomes" id="UP000185911"/>
    </source>
</evidence>
<evidence type="ECO:0000256" key="9">
    <source>
        <dbReference type="ARBA" id="ARBA00023098"/>
    </source>
</evidence>
<keyword evidence="14" id="KW-1185">Reference proteome</keyword>
<dbReference type="GO" id="GO:0016020">
    <property type="term" value="C:membrane"/>
    <property type="evidence" value="ECO:0007669"/>
    <property type="project" value="InterPro"/>
</dbReference>
<dbReference type="Pfam" id="PF01553">
    <property type="entry name" value="Acyltransferase"/>
    <property type="match status" value="1"/>
</dbReference>
<dbReference type="EC" id="2.3.1.51" evidence="5 11"/>
<dbReference type="EMBL" id="MSYM01000008">
    <property type="protein sequence ID" value="OLP07506.1"/>
    <property type="molecule type" value="Genomic_DNA"/>
</dbReference>
<comment type="catalytic activity">
    <reaction evidence="1 11">
        <text>a 1-acyl-sn-glycero-3-phosphate + an acyl-CoA = a 1,2-diacyl-sn-glycero-3-phosphate + CoA</text>
        <dbReference type="Rhea" id="RHEA:19709"/>
        <dbReference type="ChEBI" id="CHEBI:57287"/>
        <dbReference type="ChEBI" id="CHEBI:57970"/>
        <dbReference type="ChEBI" id="CHEBI:58342"/>
        <dbReference type="ChEBI" id="CHEBI:58608"/>
        <dbReference type="EC" id="2.3.1.51"/>
    </reaction>
</comment>
<dbReference type="InterPro" id="IPR004552">
    <property type="entry name" value="AGP_acyltrans"/>
</dbReference>
<dbReference type="GO" id="GO:0003841">
    <property type="term" value="F:1-acylglycerol-3-phosphate O-acyltransferase activity"/>
    <property type="evidence" value="ECO:0007669"/>
    <property type="project" value="UniProtKB-UniRule"/>
</dbReference>
<evidence type="ECO:0000256" key="8">
    <source>
        <dbReference type="ARBA" id="ARBA00022679"/>
    </source>
</evidence>
<keyword evidence="11" id="KW-0594">Phospholipid biosynthesis</keyword>
<keyword evidence="10 11" id="KW-0012">Acyltransferase</keyword>
<evidence type="ECO:0000256" key="1">
    <source>
        <dbReference type="ARBA" id="ARBA00001141"/>
    </source>
</evidence>
<evidence type="ECO:0000256" key="3">
    <source>
        <dbReference type="ARBA" id="ARBA00005189"/>
    </source>
</evidence>
<proteinExistence type="inferred from homology"/>
<gene>
    <name evidence="13" type="ORF">BLL52_1336</name>
</gene>
<dbReference type="RefSeq" id="WP_075585802.1">
    <property type="nucleotide sequence ID" value="NZ_MSYM01000008.1"/>
</dbReference>
<evidence type="ECO:0000259" key="12">
    <source>
        <dbReference type="SMART" id="SM00563"/>
    </source>
</evidence>
<dbReference type="GO" id="GO:0016024">
    <property type="term" value="P:CDP-diacylglycerol biosynthetic process"/>
    <property type="evidence" value="ECO:0007669"/>
    <property type="project" value="UniProtKB-UniPathway"/>
</dbReference>
<evidence type="ECO:0000256" key="10">
    <source>
        <dbReference type="ARBA" id="ARBA00023315"/>
    </source>
</evidence>
<keyword evidence="8 11" id="KW-0808">Transferase</keyword>
<comment type="similarity">
    <text evidence="4 11">Belongs to the 1-acyl-sn-glycerol-3-phosphate acyltransferase family.</text>
</comment>
<evidence type="ECO:0000256" key="11">
    <source>
        <dbReference type="RuleBase" id="RU361267"/>
    </source>
</evidence>
<keyword evidence="11" id="KW-1208">Phospholipid metabolism</keyword>
<organism evidence="13 14">
    <name type="scientific">Rhodoferax antarcticus ANT.BR</name>
    <dbReference type="NCBI Taxonomy" id="1111071"/>
    <lineage>
        <taxon>Bacteria</taxon>
        <taxon>Pseudomonadati</taxon>
        <taxon>Pseudomonadota</taxon>
        <taxon>Betaproteobacteria</taxon>
        <taxon>Burkholderiales</taxon>
        <taxon>Comamonadaceae</taxon>
        <taxon>Rhodoferax</taxon>
    </lineage>
</organism>
<dbReference type="AlphaFoldDB" id="A0A1Q8YHN8"/>
<dbReference type="SUPFAM" id="SSF69593">
    <property type="entry name" value="Glycerol-3-phosphate (1)-acyltransferase"/>
    <property type="match status" value="1"/>
</dbReference>
<dbReference type="PANTHER" id="PTHR10434:SF64">
    <property type="entry name" value="1-ACYL-SN-GLYCEROL-3-PHOSPHATE ACYLTRANSFERASE-RELATED"/>
    <property type="match status" value="1"/>
</dbReference>
<dbReference type="UniPathway" id="UPA00557">
    <property type="reaction ID" value="UER00613"/>
</dbReference>
<comment type="pathway">
    <text evidence="3">Lipid metabolism.</text>
</comment>
<evidence type="ECO:0000256" key="2">
    <source>
        <dbReference type="ARBA" id="ARBA00004728"/>
    </source>
</evidence>
<dbReference type="InterPro" id="IPR002123">
    <property type="entry name" value="Plipid/glycerol_acylTrfase"/>
</dbReference>
<feature type="domain" description="Phospholipid/glycerol acyltransferase" evidence="12">
    <location>
        <begin position="71"/>
        <end position="183"/>
    </location>
</feature>
<comment type="domain">
    <text evidence="11">The HXXXXD motif is essential for acyltransferase activity and may constitute the binding site for the phosphate moiety of the glycerol-3-phosphate.</text>
</comment>
<evidence type="ECO:0000256" key="5">
    <source>
        <dbReference type="ARBA" id="ARBA00013211"/>
    </source>
</evidence>
<evidence type="ECO:0000313" key="13">
    <source>
        <dbReference type="EMBL" id="OLP07506.1"/>
    </source>
</evidence>
<accession>A0A1Q8YHN8</accession>
<evidence type="ECO:0000256" key="6">
    <source>
        <dbReference type="ARBA" id="ARBA00016139"/>
    </source>
</evidence>
<comment type="caution">
    <text evidence="13">The sequence shown here is derived from an EMBL/GenBank/DDBJ whole genome shotgun (WGS) entry which is preliminary data.</text>
</comment>
<dbReference type="GO" id="GO:0006654">
    <property type="term" value="P:phosphatidic acid biosynthetic process"/>
    <property type="evidence" value="ECO:0007669"/>
    <property type="project" value="TreeGrafter"/>
</dbReference>
<dbReference type="CDD" id="cd07989">
    <property type="entry name" value="LPLAT_AGPAT-like"/>
    <property type="match status" value="1"/>
</dbReference>
<reference evidence="13 14" key="1">
    <citation type="submission" date="2017-01" db="EMBL/GenBank/DDBJ databases">
        <title>Genome sequence of Rhodoferax antarcticus ANT.BR, a psychrophilic purple nonsulfur bacterium from an Antarctic microbial mat.</title>
        <authorList>
            <person name="Baker J."/>
            <person name="Riester C."/>
            <person name="Skinner B."/>
            <person name="Newell A."/>
            <person name="Swingley W."/>
            <person name="Madigan M."/>
            <person name="Jung D."/>
            <person name="Asao M."/>
            <person name="Chen M."/>
            <person name="Loughlin P."/>
            <person name="Pan H."/>
            <person name="Lin S."/>
            <person name="Li N."/>
            <person name="Shaw J."/>
            <person name="Prado M."/>
            <person name="Sherman C."/>
            <person name="Li X."/>
            <person name="Tang J."/>
            <person name="Blankenship R."/>
            <person name="Zhao T."/>
            <person name="Touchman J."/>
            <person name="Sattley M."/>
        </authorList>
    </citation>
    <scope>NUCLEOTIDE SEQUENCE [LARGE SCALE GENOMIC DNA]</scope>
    <source>
        <strain evidence="13 14">ANT.BR</strain>
    </source>
</reference>
<sequence>MTHRFNTAQATWKLVRVGSHLALGWWTVKRIFPRLDWHQKQQQKQAWALTLLALLAIKLEVSGEPAQRGPVLLVANHISWLDIVVLMATCPCRFVAKAEVSHWPLLGTLATGLGTLFVTRESPRDAVRVVHQMAEHLQAGDLLAIFPEGTTSQGTQLLPFHANLFQAAVSAGAPVQPVALQFIDAASGEPSLAPCYINDDSLLQSIWRTLTVPTLCAAVRFGEPQNVLGRDRRALARDVRGAVDALRQPAAAPLI</sequence>
<dbReference type="PANTHER" id="PTHR10434">
    <property type="entry name" value="1-ACYL-SN-GLYCEROL-3-PHOSPHATE ACYLTRANSFERASE"/>
    <property type="match status" value="1"/>
</dbReference>
<protein>
    <recommendedName>
        <fullName evidence="6 11">1-acyl-sn-glycerol-3-phosphate acyltransferase</fullName>
        <ecNumber evidence="5 11">2.3.1.51</ecNumber>
    </recommendedName>
</protein>
<dbReference type="SMART" id="SM00563">
    <property type="entry name" value="PlsC"/>
    <property type="match status" value="1"/>
</dbReference>
<dbReference type="Proteomes" id="UP000185911">
    <property type="component" value="Unassembled WGS sequence"/>
</dbReference>
<dbReference type="NCBIfam" id="TIGR00530">
    <property type="entry name" value="AGP_acyltrn"/>
    <property type="match status" value="1"/>
</dbReference>
<evidence type="ECO:0000256" key="4">
    <source>
        <dbReference type="ARBA" id="ARBA00008655"/>
    </source>
</evidence>
<keyword evidence="9 11" id="KW-0443">Lipid metabolism</keyword>
<comment type="pathway">
    <text evidence="2">Phospholipid metabolism; CDP-diacylglycerol biosynthesis; CDP-diacylglycerol from sn-glycerol 3-phosphate: step 2/3.</text>
</comment>
<keyword evidence="7 11" id="KW-0444">Lipid biosynthesis</keyword>
<dbReference type="STRING" id="81479.RA876_01315"/>
<name>A0A1Q8YHN8_9BURK</name>